<proteinExistence type="predicted"/>
<evidence type="ECO:0000313" key="3">
    <source>
        <dbReference type="EMBL" id="UKJ89135.2"/>
    </source>
</evidence>
<reference evidence="3" key="1">
    <citation type="submission" date="2022-07" db="EMBL/GenBank/DDBJ databases">
        <title>Evaluation of T. orientalis genome assembly methods using nanopore sequencing and analysis of variation between genomes.</title>
        <authorList>
            <person name="Yam J."/>
            <person name="Micallef M.L."/>
            <person name="Liu M."/>
            <person name="Djordjevic S.P."/>
            <person name="Bogema D.R."/>
            <person name="Jenkins C."/>
        </authorList>
    </citation>
    <scope>NUCLEOTIDE SEQUENCE</scope>
    <source>
        <strain evidence="3">Fish Creek</strain>
    </source>
</reference>
<feature type="compositionally biased region" description="Polar residues" evidence="2">
    <location>
        <begin position="26"/>
        <end position="35"/>
    </location>
</feature>
<feature type="compositionally biased region" description="Low complexity" evidence="2">
    <location>
        <begin position="951"/>
        <end position="963"/>
    </location>
</feature>
<gene>
    <name evidence="3" type="ORF">MACJ_002382</name>
</gene>
<feature type="region of interest" description="Disordered" evidence="2">
    <location>
        <begin position="1135"/>
        <end position="1202"/>
    </location>
</feature>
<keyword evidence="1" id="KW-0175">Coiled coil</keyword>
<dbReference type="Pfam" id="PF04385">
    <property type="entry name" value="FAINT"/>
    <property type="match status" value="3"/>
</dbReference>
<feature type="region of interest" description="Disordered" evidence="2">
    <location>
        <begin position="643"/>
        <end position="1073"/>
    </location>
</feature>
<feature type="region of interest" description="Disordered" evidence="2">
    <location>
        <begin position="1527"/>
        <end position="1569"/>
    </location>
</feature>
<evidence type="ECO:0000256" key="1">
    <source>
        <dbReference type="SAM" id="Coils"/>
    </source>
</evidence>
<feature type="region of interest" description="Disordered" evidence="2">
    <location>
        <begin position="1"/>
        <end position="70"/>
    </location>
</feature>
<evidence type="ECO:0000256" key="2">
    <source>
        <dbReference type="SAM" id="MobiDB-lite"/>
    </source>
</evidence>
<protein>
    <submittedName>
        <fullName evidence="3">Uncharacterized protein</fullName>
    </submittedName>
</protein>
<feature type="coiled-coil region" evidence="1">
    <location>
        <begin position="137"/>
        <end position="186"/>
    </location>
</feature>
<feature type="compositionally biased region" description="Basic and acidic residues" evidence="2">
    <location>
        <begin position="691"/>
        <end position="710"/>
    </location>
</feature>
<feature type="compositionally biased region" description="Low complexity" evidence="2">
    <location>
        <begin position="1016"/>
        <end position="1025"/>
    </location>
</feature>
<dbReference type="PANTHER" id="PTHR24216">
    <property type="entry name" value="PAXILLIN-RELATED"/>
    <property type="match status" value="1"/>
</dbReference>
<feature type="compositionally biased region" description="Low complexity" evidence="2">
    <location>
        <begin position="50"/>
        <end position="64"/>
    </location>
</feature>
<name>A0A976QQI9_THEOR</name>
<feature type="compositionally biased region" description="Low complexity" evidence="2">
    <location>
        <begin position="794"/>
        <end position="809"/>
    </location>
</feature>
<feature type="compositionally biased region" description="Low complexity" evidence="2">
    <location>
        <begin position="882"/>
        <end position="898"/>
    </location>
</feature>
<sequence length="1929" mass="210820">MPHRNNNNNTEDDSSVAAGGRVVTIPLTSLASSTPADPENSHAPPPPLPSLTTAFTADSSSTSAVNSGGTRTIEVTSISSDQLSSFAASPPSPSSATIVLSDDDTSQPKETPSSQEGDANEDEKPDFPKIVSKVDECEYLRVRVEAEKKLREELERKDKTELVELVKTFRGDINNLKKECTELAEQLDRLVRPSLIKKYPLSLRIDIRENNYRYSYKKKDKTETYTAKYAFLFKMVRQHKATIWQTSSKDLYASKVEIIEEKRAVIYHVNEEKSEIEFQPEPDVFVIYLVEANVDVKHSTNEIVYKKNETKQREKFICRPGYLIDKIWRHGKAVWPPKVDVEEGQKPPDPVYSHKVVIEQVDGRPNMRVFFHESEQPEDDDDDEMDPDYVIVRDPKNPNDFNFRASVPFPLPEELTPKLPHGQPEKPKPQPTQPGHTILKPDDYPPELKLYVVDPSDSNNSIQISRDSLVVACPRTDVYNYYIKPGEKCNSVKFDDKLVWKYDSATQGDNYPLKISYRYTRKLFVYLSVPFVYEKQENGQWICNPLNVTFFSIDQADNAKTVEINYRQYEVKDKKDTKDEYIFEFKPGIKCSEIRYRGNQVWKHDATKFQQNFPKIVGFLRDKMIAIVIGETRILVSLASPNAGQQPQQATPPAGGAQAGASAPTATAPNEEGSDASVKPTESGSAAATPAEEKAATKEDKADDTVKSEPVKTATIELDSDKAGENGATSGDKTETAAAEETKQADKASKAPEAAAKEAEVDSAKQPTPEATPEAKVEAETPTAQTPDLTVANAPASATTPEHTAPPAASEEKAKTEPPEIIADQTPPAPAAEERTTASEMPVAETKPAAEPSQEPESRTTSTKVEAQAPEAPPSAGPDASQTQGAGATTPAQTPATTVHKSPEEQQHTSITQPTSGTPAATPAPTQVIPPLSGRAPDLAPTDDMNVVDTARAAAAKAGAQAPAAPPAPAQTPAAGTPAHAAATAQPVAPGHAAQAASHPAAQQPAAQVAHKKQTHTAPQTPATASNGLVPPLQPGYQSAPAQPATPAGTAPAAQVAAPAQQQPTHVAAQAPATQQQVTTAAQQQQATTEKLVIVPFQLTNGSVAYYYMTVSQYQAILAAYGLTSAAQTPAAGQQAQVAPGTHQQTAQAAGQTAGAQHTAQAQLTAQQHNTSNSNTSNSNTSNSNTRYNSNNYDNNSYNSSNNISNSYSTRLISNHSNNTRPINSKSLMHISNSSKSSIINNLSSNNLQQLNSIQAPMMHIRRQGNRLMQPPKGLNLAVLQIVSLGMDNKLNQDLMVLFIHMLDHLMVMTCDLVQFVTWHMVKPITGLVFCVFGDCLGTRKLSDSNGATSTGNKPVDLNIKSDTKSTDKFDIKTDGQFLTYTTKEDHGFKLVKEDGVTIWEASDDTSYSSKVEVELMLNDCKAAIVYLNDDETKVFIRDGAGKPWTEFDTSKVNPKSINVDFPNNSHFYTNTLDNGVRTFEARKGFAFNGANKYVDNNKIPLWKTENESEYSSKIVNEGNKVTIHLSHGSTKVIEKGSDGKWPGESSGDSKSGSKESKPVKKNGVDVNLKSDNKTTKKFEYEKKGKIVTYTAIGNNAFKLVKDDKAQIWKETDSTKYSTKIEVDLMNEDGKAVTIHLGENKTRVFMKDSVNQPWKEIDTNKVNPKSVNIKYEHNSYIYSNKLDNNVRTFTAKRGFLFNHVRSVVNNEWVDIWKTEEEDQYSGKVEVEGDKVTIHKGDGIAKVFNKVDDDKWEEETPAPETSEPESIIEPATFELESEEDEIIITSSDQPAPGAGPSAAQRPVEQQHEEAPQLQSDSGDTRDTAAQKVPGLTPRRQPGEVSSLPKTSLHQILCNNLNAENILADLNSGLHVSDFKFVHMAMWSPTYGTVNISIPLLARPLFALVNTDDGWASQYIGEIESFNSSRSPQTA</sequence>
<feature type="region of interest" description="Disordered" evidence="2">
    <location>
        <begin position="1785"/>
        <end position="1842"/>
    </location>
</feature>
<organism evidence="3 4">
    <name type="scientific">Theileria orientalis</name>
    <dbReference type="NCBI Taxonomy" id="68886"/>
    <lineage>
        <taxon>Eukaryota</taxon>
        <taxon>Sar</taxon>
        <taxon>Alveolata</taxon>
        <taxon>Apicomplexa</taxon>
        <taxon>Aconoidasida</taxon>
        <taxon>Piroplasmida</taxon>
        <taxon>Theileriidae</taxon>
        <taxon>Theileria</taxon>
    </lineage>
</organism>
<feature type="region of interest" description="Disordered" evidence="2">
    <location>
        <begin position="412"/>
        <end position="444"/>
    </location>
</feature>
<feature type="compositionally biased region" description="Low complexity" evidence="2">
    <location>
        <begin position="1757"/>
        <end position="1767"/>
    </location>
</feature>
<dbReference type="InterPro" id="IPR007480">
    <property type="entry name" value="DUF529"/>
</dbReference>
<feature type="compositionally biased region" description="Low complexity" evidence="2">
    <location>
        <begin position="643"/>
        <end position="669"/>
    </location>
</feature>
<dbReference type="Proteomes" id="UP000244803">
    <property type="component" value="Chromosome 3"/>
</dbReference>
<dbReference type="PANTHER" id="PTHR24216:SF65">
    <property type="entry name" value="PAXILLIN-LIKE PROTEIN 1"/>
    <property type="match status" value="1"/>
</dbReference>
<feature type="compositionally biased region" description="Basic and acidic residues" evidence="2">
    <location>
        <begin position="732"/>
        <end position="763"/>
    </location>
</feature>
<evidence type="ECO:0000313" key="4">
    <source>
        <dbReference type="Proteomes" id="UP000244803"/>
    </source>
</evidence>
<feature type="compositionally biased region" description="Polar residues" evidence="2">
    <location>
        <begin position="908"/>
        <end position="917"/>
    </location>
</feature>
<accession>A0A976QQI9</accession>
<feature type="region of interest" description="Disordered" evidence="2">
    <location>
        <begin position="1745"/>
        <end position="1767"/>
    </location>
</feature>
<feature type="compositionally biased region" description="Low complexity" evidence="2">
    <location>
        <begin position="1785"/>
        <end position="1801"/>
    </location>
</feature>
<feature type="compositionally biased region" description="Low complexity" evidence="2">
    <location>
        <begin position="1040"/>
        <end position="1073"/>
    </location>
</feature>
<feature type="compositionally biased region" description="Polar residues" evidence="2">
    <location>
        <begin position="108"/>
        <end position="117"/>
    </location>
</feature>
<dbReference type="EMBL" id="CP056066">
    <property type="protein sequence ID" value="UKJ89135.2"/>
    <property type="molecule type" value="Genomic_DNA"/>
</dbReference>
<feature type="region of interest" description="Disordered" evidence="2">
    <location>
        <begin position="83"/>
        <end position="128"/>
    </location>
</feature>
<feature type="compositionally biased region" description="Low complexity" evidence="2">
    <location>
        <begin position="971"/>
        <end position="1009"/>
    </location>
</feature>